<dbReference type="AlphaFoldDB" id="A0A8J3FAL7"/>
<name>A0A8J3FAL7_9ACTN</name>
<dbReference type="Gene3D" id="1.10.150.20">
    <property type="entry name" value="5' to 3' exonuclease, C-terminal subdomain"/>
    <property type="match status" value="1"/>
</dbReference>
<dbReference type="CDD" id="cd06444">
    <property type="entry name" value="DNA_pol_A"/>
    <property type="match status" value="1"/>
</dbReference>
<dbReference type="PRINTS" id="PR00868">
    <property type="entry name" value="DNAPOLI"/>
</dbReference>
<evidence type="ECO:0000313" key="5">
    <source>
        <dbReference type="EMBL" id="GGJ75810.1"/>
    </source>
</evidence>
<evidence type="ECO:0000256" key="1">
    <source>
        <dbReference type="ARBA" id="ARBA00012417"/>
    </source>
</evidence>
<dbReference type="PANTHER" id="PTHR10133:SF27">
    <property type="entry name" value="DNA POLYMERASE NU"/>
    <property type="match status" value="1"/>
</dbReference>
<accession>A0A8J3FAL7</accession>
<reference evidence="5" key="1">
    <citation type="journal article" date="2014" name="Int. J. Syst. Evol. Microbiol.">
        <title>Complete genome sequence of Corynebacterium casei LMG S-19264T (=DSM 44701T), isolated from a smear-ripened cheese.</title>
        <authorList>
            <consortium name="US DOE Joint Genome Institute (JGI-PGF)"/>
            <person name="Walter F."/>
            <person name="Albersmeier A."/>
            <person name="Kalinowski J."/>
            <person name="Ruckert C."/>
        </authorList>
    </citation>
    <scope>NUCLEOTIDE SEQUENCE</scope>
    <source>
        <strain evidence="5">JCM 3090</strain>
    </source>
</reference>
<dbReference type="RefSeq" id="WP_373291153.1">
    <property type="nucleotide sequence ID" value="NZ_BMQB01000001.1"/>
</dbReference>
<dbReference type="GO" id="GO:0006261">
    <property type="term" value="P:DNA-templated DNA replication"/>
    <property type="evidence" value="ECO:0007669"/>
    <property type="project" value="InterPro"/>
</dbReference>
<dbReference type="Gene3D" id="3.30.70.370">
    <property type="match status" value="1"/>
</dbReference>
<dbReference type="EMBL" id="BMQB01000001">
    <property type="protein sequence ID" value="GGJ75810.1"/>
    <property type="molecule type" value="Genomic_DNA"/>
</dbReference>
<comment type="catalytic activity">
    <reaction evidence="3">
        <text>DNA(n) + a 2'-deoxyribonucleoside 5'-triphosphate = DNA(n+1) + diphosphate</text>
        <dbReference type="Rhea" id="RHEA:22508"/>
        <dbReference type="Rhea" id="RHEA-COMP:17339"/>
        <dbReference type="Rhea" id="RHEA-COMP:17340"/>
        <dbReference type="ChEBI" id="CHEBI:33019"/>
        <dbReference type="ChEBI" id="CHEBI:61560"/>
        <dbReference type="ChEBI" id="CHEBI:173112"/>
        <dbReference type="EC" id="2.7.7.7"/>
    </reaction>
</comment>
<dbReference type="SMART" id="SM00482">
    <property type="entry name" value="POLAc"/>
    <property type="match status" value="1"/>
</dbReference>
<dbReference type="InterPro" id="IPR001098">
    <property type="entry name" value="DNA-dir_DNA_pol_A_palm_dom"/>
</dbReference>
<dbReference type="SUPFAM" id="SSF56672">
    <property type="entry name" value="DNA/RNA polymerases"/>
    <property type="match status" value="1"/>
</dbReference>
<dbReference type="EC" id="2.7.7.7" evidence="1"/>
<evidence type="ECO:0000259" key="4">
    <source>
        <dbReference type="SMART" id="SM00482"/>
    </source>
</evidence>
<protein>
    <recommendedName>
        <fullName evidence="1">DNA-directed DNA polymerase</fullName>
        <ecNumber evidence="1">2.7.7.7</ecNumber>
    </recommendedName>
</protein>
<organism evidence="5 6">
    <name type="scientific">Pilimelia anulata</name>
    <dbReference type="NCBI Taxonomy" id="53371"/>
    <lineage>
        <taxon>Bacteria</taxon>
        <taxon>Bacillati</taxon>
        <taxon>Actinomycetota</taxon>
        <taxon>Actinomycetes</taxon>
        <taxon>Micromonosporales</taxon>
        <taxon>Micromonosporaceae</taxon>
        <taxon>Pilimelia</taxon>
    </lineage>
</organism>
<evidence type="ECO:0000256" key="3">
    <source>
        <dbReference type="ARBA" id="ARBA00049244"/>
    </source>
</evidence>
<evidence type="ECO:0000313" key="6">
    <source>
        <dbReference type="Proteomes" id="UP000649739"/>
    </source>
</evidence>
<proteinExistence type="predicted"/>
<dbReference type="GO" id="GO:0006302">
    <property type="term" value="P:double-strand break repair"/>
    <property type="evidence" value="ECO:0007669"/>
    <property type="project" value="TreeGrafter"/>
</dbReference>
<dbReference type="InterPro" id="IPR043502">
    <property type="entry name" value="DNA/RNA_pol_sf"/>
</dbReference>
<keyword evidence="2" id="KW-0235">DNA replication</keyword>
<keyword evidence="6" id="KW-1185">Reference proteome</keyword>
<dbReference type="InterPro" id="IPR002298">
    <property type="entry name" value="DNA_polymerase_A"/>
</dbReference>
<dbReference type="NCBIfam" id="NF011538">
    <property type="entry name" value="PRK14975.1-1"/>
    <property type="match status" value="1"/>
</dbReference>
<gene>
    <name evidence="5" type="primary">polA</name>
    <name evidence="5" type="ORF">GCM10010123_02170</name>
</gene>
<dbReference type="Proteomes" id="UP000649739">
    <property type="component" value="Unassembled WGS sequence"/>
</dbReference>
<evidence type="ECO:0000256" key="2">
    <source>
        <dbReference type="ARBA" id="ARBA00022705"/>
    </source>
</evidence>
<reference evidence="5" key="2">
    <citation type="submission" date="2020-09" db="EMBL/GenBank/DDBJ databases">
        <authorList>
            <person name="Sun Q."/>
            <person name="Ohkuma M."/>
        </authorList>
    </citation>
    <scope>NUCLEOTIDE SEQUENCE</scope>
    <source>
        <strain evidence="5">JCM 3090</strain>
    </source>
</reference>
<dbReference type="GO" id="GO:0003887">
    <property type="term" value="F:DNA-directed DNA polymerase activity"/>
    <property type="evidence" value="ECO:0007669"/>
    <property type="project" value="UniProtKB-EC"/>
</dbReference>
<dbReference type="PANTHER" id="PTHR10133">
    <property type="entry name" value="DNA POLYMERASE I"/>
    <property type="match status" value="1"/>
</dbReference>
<dbReference type="GO" id="GO:0003677">
    <property type="term" value="F:DNA binding"/>
    <property type="evidence" value="ECO:0007669"/>
    <property type="project" value="InterPro"/>
</dbReference>
<sequence>MLIAVRSDGSGGGELCPLGSGGAGAGPPAAVADLAAAVAGWEARATPRWLWASATEVVPGLLRAGVRVGRCHDMQLVEGLLLAYEGRWGEPCSAAAVVARRDRRPVPADPPVRLAEPPGGGQSALFTPVLAESSLRDVVDGYAEQVARLAAMPESGRLRLLMAAESAGALVAAEMGHEGLPWRVDVHRDLLADLLGAPSPVGGPPARLVELSAQIAAAFGVRALRPERPAEVLRAFARVGVTLPNTRSWVLRGVDHPAVPLLLDFKERYRIWTAHGWSWIDAWVHEGRFRPEYVPAGVVSGRWATRGGGALQIPRVIRRAVVADPGWKLVVADAGQLEPRILAAISGDQRLASAGAAGDLYAALAAEAFGGDRAKAKVALLGAMYGQTGGAALPALAALRRSYPVAWEFVEAAARTGESGGLVRSWLGRTCPPVSADAADLLGEGLGEPAGSAGPESNSATARARARGRFTRNFVVQATAAEWALTLLATLRTSLWGMRARLVFFQHDEVVVHCPADEAPTVAAAITAAGQQASALLFGATPVRFPTDIQVVDCYADAAH</sequence>
<feature type="domain" description="DNA-directed DNA polymerase family A palm" evidence="4">
    <location>
        <begin position="314"/>
        <end position="518"/>
    </location>
</feature>
<comment type="caution">
    <text evidence="5">The sequence shown here is derived from an EMBL/GenBank/DDBJ whole genome shotgun (WGS) entry which is preliminary data.</text>
</comment>
<dbReference type="Pfam" id="PF00476">
    <property type="entry name" value="DNA_pol_A"/>
    <property type="match status" value="1"/>
</dbReference>